<dbReference type="AlphaFoldDB" id="A0A6A7YBG4"/>
<protein>
    <submittedName>
        <fullName evidence="8">Aminotransferase class I/II-fold pyridoxal phosphate-dependent enzyme</fullName>
    </submittedName>
</protein>
<feature type="domain" description="Aminotransferase class I/classII large" evidence="6">
    <location>
        <begin position="27"/>
        <end position="379"/>
    </location>
</feature>
<keyword evidence="4 8" id="KW-0808">Transferase</keyword>
<dbReference type="EMBL" id="WIWI01000033">
    <property type="protein sequence ID" value="MQT90181.1"/>
    <property type="molecule type" value="Genomic_DNA"/>
</dbReference>
<dbReference type="PANTHER" id="PTHR43807">
    <property type="entry name" value="FI04487P"/>
    <property type="match status" value="1"/>
</dbReference>
<organism evidence="8 10">
    <name type="scientific">Pseudomonas helleri</name>
    <dbReference type="NCBI Taxonomy" id="1608996"/>
    <lineage>
        <taxon>Bacteria</taxon>
        <taxon>Pseudomonadati</taxon>
        <taxon>Pseudomonadota</taxon>
        <taxon>Gammaproteobacteria</taxon>
        <taxon>Pseudomonadales</taxon>
        <taxon>Pseudomonadaceae</taxon>
        <taxon>Pseudomonas</taxon>
    </lineage>
</organism>
<dbReference type="GO" id="GO:0016212">
    <property type="term" value="F:kynurenine-oxoglutarate transaminase activity"/>
    <property type="evidence" value="ECO:0007669"/>
    <property type="project" value="TreeGrafter"/>
</dbReference>
<comment type="similarity">
    <text evidence="2">Belongs to the class-I pyridoxal-phosphate-dependent aminotransferase family.</text>
</comment>
<keyword evidence="5" id="KW-0663">Pyridoxal phosphate</keyword>
<dbReference type="PANTHER" id="PTHR43807:SF20">
    <property type="entry name" value="FI04487P"/>
    <property type="match status" value="1"/>
</dbReference>
<dbReference type="GeneID" id="97252646"/>
<dbReference type="GO" id="GO:0005737">
    <property type="term" value="C:cytoplasm"/>
    <property type="evidence" value="ECO:0007669"/>
    <property type="project" value="TreeGrafter"/>
</dbReference>
<dbReference type="GO" id="GO:0030170">
    <property type="term" value="F:pyridoxal phosphate binding"/>
    <property type="evidence" value="ECO:0007669"/>
    <property type="project" value="InterPro"/>
</dbReference>
<dbReference type="RefSeq" id="WP_123751405.1">
    <property type="nucleotide sequence ID" value="NZ_CAKZJC010000222.1"/>
</dbReference>
<sequence length="382" mass="42191">MIISKLPNVGTTIFTRMSQLAAETGALNLSQGFPDFDGPQALRDAVGQHIASGHNQYSPMTGLPALRTQVAAKIARSYGVHVDADTEVTITPGATQAIFCAIQAVIHAGDEVIVFDPCYDSYEPSVELAGGRCVHVQLGLDDFSIDWQKLTDALTPRTRMIILNTPHNPSGALISRAELDQLAALIADRDIYLISDEVYEHLVYDGVPHVSVLSHPELYHRAFVVSSFGKTYHVTGWKTGYVVAPPALTAELRKVHQYVSFCGVTPLQYALADYMAASPEHVEELPGFYQAKRDLFCDLLKPSRFTFTPVAGTYFQLVDYAHIRPDLNDVDMAVWLTREHGVATIPVSVFYQTPPEGQRLVRLCFAKREETLREAAEKLCVI</sequence>
<evidence type="ECO:0000313" key="10">
    <source>
        <dbReference type="Proteomes" id="UP000489190"/>
    </source>
</evidence>
<gene>
    <name evidence="8" type="ORF">GHO39_13715</name>
    <name evidence="7" type="ORF">GHO40_11465</name>
</gene>
<name>A0A6A7YBG4_9PSED</name>
<dbReference type="CDD" id="cd00609">
    <property type="entry name" value="AAT_like"/>
    <property type="match status" value="1"/>
</dbReference>
<evidence type="ECO:0000313" key="9">
    <source>
        <dbReference type="Proteomes" id="UP000441404"/>
    </source>
</evidence>
<comment type="cofactor">
    <cofactor evidence="1">
        <name>pyridoxal 5'-phosphate</name>
        <dbReference type="ChEBI" id="CHEBI:597326"/>
    </cofactor>
</comment>
<dbReference type="InterPro" id="IPR015424">
    <property type="entry name" value="PyrdxlP-dep_Trfase"/>
</dbReference>
<evidence type="ECO:0000256" key="2">
    <source>
        <dbReference type="ARBA" id="ARBA00007441"/>
    </source>
</evidence>
<evidence type="ECO:0000259" key="6">
    <source>
        <dbReference type="Pfam" id="PF00155"/>
    </source>
</evidence>
<comment type="caution">
    <text evidence="8">The sequence shown here is derived from an EMBL/GenBank/DDBJ whole genome shotgun (WGS) entry which is preliminary data.</text>
</comment>
<proteinExistence type="inferred from homology"/>
<evidence type="ECO:0000256" key="3">
    <source>
        <dbReference type="ARBA" id="ARBA00022576"/>
    </source>
</evidence>
<dbReference type="InterPro" id="IPR015422">
    <property type="entry name" value="PyrdxlP-dep_Trfase_small"/>
</dbReference>
<dbReference type="Gene3D" id="3.90.1150.10">
    <property type="entry name" value="Aspartate Aminotransferase, domain 1"/>
    <property type="match status" value="1"/>
</dbReference>
<evidence type="ECO:0000256" key="4">
    <source>
        <dbReference type="ARBA" id="ARBA00022679"/>
    </source>
</evidence>
<evidence type="ECO:0000313" key="8">
    <source>
        <dbReference type="EMBL" id="MQT90181.1"/>
    </source>
</evidence>
<dbReference type="EMBL" id="WIWJ01000017">
    <property type="protein sequence ID" value="MQT47341.1"/>
    <property type="molecule type" value="Genomic_DNA"/>
</dbReference>
<keyword evidence="3 8" id="KW-0032">Aminotransferase</keyword>
<dbReference type="InterPro" id="IPR051326">
    <property type="entry name" value="Kynurenine-oxoglutarate_AT"/>
</dbReference>
<dbReference type="NCBIfam" id="NF006569">
    <property type="entry name" value="PRK09082.1"/>
    <property type="match status" value="1"/>
</dbReference>
<dbReference type="Pfam" id="PF00155">
    <property type="entry name" value="Aminotran_1_2"/>
    <property type="match status" value="1"/>
</dbReference>
<evidence type="ECO:0000256" key="1">
    <source>
        <dbReference type="ARBA" id="ARBA00001933"/>
    </source>
</evidence>
<reference evidence="9 10" key="1">
    <citation type="submission" date="2019-10" db="EMBL/GenBank/DDBJ databases">
        <title>Evaluation of single-gene subtyping targets for Pseudomonas.</title>
        <authorList>
            <person name="Reichler S.J."/>
            <person name="Orsi R.H."/>
            <person name="Wiedmann M."/>
            <person name="Martin N.H."/>
            <person name="Murphy S.I."/>
        </authorList>
    </citation>
    <scope>NUCLEOTIDE SEQUENCE [LARGE SCALE GENOMIC DNA]</scope>
    <source>
        <strain evidence="8 10">FSL R10-3254</strain>
        <strain evidence="7 9">FSL R10-3257</strain>
    </source>
</reference>
<dbReference type="FunFam" id="3.40.640.10:FF:000033">
    <property type="entry name" value="Aspartate aminotransferase"/>
    <property type="match status" value="1"/>
</dbReference>
<accession>A0A6A7YBG4</accession>
<dbReference type="SUPFAM" id="SSF53383">
    <property type="entry name" value="PLP-dependent transferases"/>
    <property type="match status" value="1"/>
</dbReference>
<dbReference type="Gene3D" id="3.40.640.10">
    <property type="entry name" value="Type I PLP-dependent aspartate aminotransferase-like (Major domain)"/>
    <property type="match status" value="1"/>
</dbReference>
<evidence type="ECO:0000313" key="7">
    <source>
        <dbReference type="EMBL" id="MQT47341.1"/>
    </source>
</evidence>
<evidence type="ECO:0000256" key="5">
    <source>
        <dbReference type="ARBA" id="ARBA00022898"/>
    </source>
</evidence>
<dbReference type="Proteomes" id="UP000441404">
    <property type="component" value="Unassembled WGS sequence"/>
</dbReference>
<dbReference type="InterPro" id="IPR015421">
    <property type="entry name" value="PyrdxlP-dep_Trfase_major"/>
</dbReference>
<dbReference type="InterPro" id="IPR004839">
    <property type="entry name" value="Aminotransferase_I/II_large"/>
</dbReference>
<dbReference type="Proteomes" id="UP000489190">
    <property type="component" value="Unassembled WGS sequence"/>
</dbReference>